<dbReference type="InterPro" id="IPR000157">
    <property type="entry name" value="TIR_dom"/>
</dbReference>
<dbReference type="InterPro" id="IPR003591">
    <property type="entry name" value="Leu-rich_rpt_typical-subtyp"/>
</dbReference>
<evidence type="ECO:0000256" key="6">
    <source>
        <dbReference type="ARBA" id="ARBA00022737"/>
    </source>
</evidence>
<evidence type="ECO:0000256" key="3">
    <source>
        <dbReference type="ARBA" id="ARBA00022614"/>
    </source>
</evidence>
<dbReference type="Pfam" id="PF13306">
    <property type="entry name" value="LRR_5"/>
    <property type="match status" value="1"/>
</dbReference>
<dbReference type="SUPFAM" id="SSF52047">
    <property type="entry name" value="RNI-like"/>
    <property type="match status" value="1"/>
</dbReference>
<keyword evidence="5" id="KW-0732">Signal</keyword>
<evidence type="ECO:0000256" key="7">
    <source>
        <dbReference type="ARBA" id="ARBA00022989"/>
    </source>
</evidence>
<dbReference type="Proteomes" id="UP001165740">
    <property type="component" value="Chromosome 14"/>
</dbReference>
<comment type="similarity">
    <text evidence="2">Belongs to the Toll-like receptor family.</text>
</comment>
<dbReference type="SMART" id="SM00369">
    <property type="entry name" value="LRR_TYP"/>
    <property type="match status" value="6"/>
</dbReference>
<dbReference type="Gene3D" id="3.40.50.10140">
    <property type="entry name" value="Toll/interleukin-1 receptor homology (TIR) domain"/>
    <property type="match status" value="1"/>
</dbReference>
<dbReference type="InterPro" id="IPR001611">
    <property type="entry name" value="Leu-rich_rpt"/>
</dbReference>
<comment type="subcellular location">
    <subcellularLocation>
        <location evidence="1">Membrane</location>
        <topology evidence="1">Single-pass membrane protein</topology>
    </subcellularLocation>
</comment>
<reference evidence="14" key="1">
    <citation type="submission" date="2025-08" db="UniProtKB">
        <authorList>
            <consortium name="RefSeq"/>
        </authorList>
    </citation>
    <scope>IDENTIFICATION</scope>
</reference>
<evidence type="ECO:0000256" key="5">
    <source>
        <dbReference type="ARBA" id="ARBA00022729"/>
    </source>
</evidence>
<keyword evidence="6" id="KW-0677">Repeat</keyword>
<keyword evidence="13" id="KW-1185">Reference proteome</keyword>
<dbReference type="AlphaFoldDB" id="A0A9U8EKX9"/>
<evidence type="ECO:0000313" key="14">
    <source>
        <dbReference type="RefSeq" id="XP_013092205.2"/>
    </source>
</evidence>
<keyword evidence="7 11" id="KW-1133">Transmembrane helix</keyword>
<keyword evidence="8 11" id="KW-0472">Membrane</keyword>
<dbReference type="OrthoDB" id="6105302at2759"/>
<evidence type="ECO:0000256" key="11">
    <source>
        <dbReference type="SAM" id="Phobius"/>
    </source>
</evidence>
<dbReference type="Pfam" id="PF13855">
    <property type="entry name" value="LRR_8"/>
    <property type="match status" value="2"/>
</dbReference>
<accession>A0A9U8EKX9</accession>
<keyword evidence="3" id="KW-0433">Leucine-rich repeat</keyword>
<dbReference type="GO" id="GO:0005886">
    <property type="term" value="C:plasma membrane"/>
    <property type="evidence" value="ECO:0007669"/>
    <property type="project" value="TreeGrafter"/>
</dbReference>
<dbReference type="PROSITE" id="PS50104">
    <property type="entry name" value="TIR"/>
    <property type="match status" value="1"/>
</dbReference>
<protein>
    <submittedName>
        <fullName evidence="14">Toll-like receptor 4</fullName>
    </submittedName>
</protein>
<evidence type="ECO:0000256" key="4">
    <source>
        <dbReference type="ARBA" id="ARBA00022692"/>
    </source>
</evidence>
<keyword evidence="10" id="KW-0325">Glycoprotein</keyword>
<dbReference type="InterPro" id="IPR032675">
    <property type="entry name" value="LRR_dom_sf"/>
</dbReference>
<dbReference type="InterPro" id="IPR035897">
    <property type="entry name" value="Toll_tir_struct_dom_sf"/>
</dbReference>
<dbReference type="SUPFAM" id="SSF52058">
    <property type="entry name" value="L domain-like"/>
    <property type="match status" value="1"/>
</dbReference>
<name>A0A9U8EKX9_BIOGL</name>
<evidence type="ECO:0000256" key="10">
    <source>
        <dbReference type="ARBA" id="ARBA00023180"/>
    </source>
</evidence>
<evidence type="ECO:0000256" key="2">
    <source>
        <dbReference type="ARBA" id="ARBA00009634"/>
    </source>
</evidence>
<keyword evidence="4 11" id="KW-0812">Transmembrane</keyword>
<evidence type="ECO:0000256" key="1">
    <source>
        <dbReference type="ARBA" id="ARBA00004167"/>
    </source>
</evidence>
<organism evidence="13 14">
    <name type="scientific">Biomphalaria glabrata</name>
    <name type="common">Bloodfluke planorb</name>
    <name type="synonym">Freshwater snail</name>
    <dbReference type="NCBI Taxonomy" id="6526"/>
    <lineage>
        <taxon>Eukaryota</taxon>
        <taxon>Metazoa</taxon>
        <taxon>Spiralia</taxon>
        <taxon>Lophotrochozoa</taxon>
        <taxon>Mollusca</taxon>
        <taxon>Gastropoda</taxon>
        <taxon>Heterobranchia</taxon>
        <taxon>Euthyneura</taxon>
        <taxon>Panpulmonata</taxon>
        <taxon>Hygrophila</taxon>
        <taxon>Lymnaeoidea</taxon>
        <taxon>Planorbidae</taxon>
        <taxon>Biomphalaria</taxon>
    </lineage>
</organism>
<dbReference type="GO" id="GO:0038023">
    <property type="term" value="F:signaling receptor activity"/>
    <property type="evidence" value="ECO:0007669"/>
    <property type="project" value="TreeGrafter"/>
</dbReference>
<gene>
    <name evidence="14" type="primary">LOC106075875</name>
</gene>
<dbReference type="SUPFAM" id="SSF52200">
    <property type="entry name" value="Toll/Interleukin receptor TIR domain"/>
    <property type="match status" value="1"/>
</dbReference>
<proteinExistence type="inferred from homology"/>
<dbReference type="RefSeq" id="XP_013092205.2">
    <property type="nucleotide sequence ID" value="XM_013236751.2"/>
</dbReference>
<keyword evidence="9" id="KW-0675">Receptor</keyword>
<evidence type="ECO:0000256" key="9">
    <source>
        <dbReference type="ARBA" id="ARBA00023170"/>
    </source>
</evidence>
<dbReference type="GeneID" id="106075875"/>
<feature type="transmembrane region" description="Helical" evidence="11">
    <location>
        <begin position="710"/>
        <end position="732"/>
    </location>
</feature>
<feature type="domain" description="TIR" evidence="12">
    <location>
        <begin position="758"/>
        <end position="897"/>
    </location>
</feature>
<dbReference type="OMA" id="QYLENIC"/>
<dbReference type="InterPro" id="IPR026906">
    <property type="entry name" value="LRR_5"/>
</dbReference>
<evidence type="ECO:0000259" key="12">
    <source>
        <dbReference type="PROSITE" id="PS50104"/>
    </source>
</evidence>
<dbReference type="KEGG" id="bgt:106075875"/>
<dbReference type="Gene3D" id="3.80.10.10">
    <property type="entry name" value="Ribonuclease Inhibitor"/>
    <property type="match status" value="1"/>
</dbReference>
<evidence type="ECO:0000256" key="8">
    <source>
        <dbReference type="ARBA" id="ARBA00023136"/>
    </source>
</evidence>
<dbReference type="PANTHER" id="PTHR24365">
    <property type="entry name" value="TOLL-LIKE RECEPTOR"/>
    <property type="match status" value="1"/>
</dbReference>
<sequence length="897" mass="102457">MICCGIERLIIYFLFLQKLETNIGEAKFFTSAQSKPLNPTGHFMKGVGFCHVNVVESQTLIDCSGRSLQYIDREWFPENTTELMLQSNLLTIVPNNTLNHLCKLERLSLQDNLLTFIEHKAFLGLKSLQYLNLENNYLDLFRLPVDTFCNLRSLTELLLLQSEDLYSSNDQTSTLKKHLHNGSFPDQMFGHLHNLTTLSISVISYSLYFNEEFNHFQNLTNLTISGQVSNIPEDSFQHVRVVQKLTLYLCTGLNNVSDLALSAFSNLKSVIYEKNEFSLHAAFNTLRPLVGTEVTYLRFERVRVARQIYSSLSTKDGLLNENSTQFLKQICLQELNLINNGILVIFRGALTSPTLDRCLKKLSISERDLFGTSWALADVLKLNNLKELSIEGSPSCDDDSTKRLVRYYPWTESEALQLFSSDVQILTNATSNNAHLLYAGSLSSFNTKNYYSESQYGITIFISPSIETIELSSLFGIVSLDVKVTVYGAQNVHTLLMLDDGIKMVTVPVDGLSSIRTMQFSNNNLSTLSIHFFNAYPSLEILVLDNCRLVSSFMSQFSSHLFQNLSRLQLLDLSSNSLDVLALHTFSGNPELTTLNLASNRFRDIPFDLNLTPKLNSLDLRLNVITTISTTDRDVLERNKERLGYFEILLSGNIFSCGCDNLLFLQWIRLTTIQLDDNRNYTCINKDGVLTFTLVYGDLDGLWRQCWGQFFFNVSVVLMCVLFIGFLVTFLWMKNKTLIVSKVLQMFTNLKLKTVSDYRYGVFLGYADSDYQFACSELRAFIERDLKLTTFVRDRDLLPSISIAHGIMEAMHCSWRILLVINESFIDQNDWFLFTVRSAVFSISPTNPSRVVILVEKNYLNKLPSELFISVPEDNVIVLSEWKMSYRLEETLRTRLM</sequence>
<evidence type="ECO:0000313" key="13">
    <source>
        <dbReference type="Proteomes" id="UP001165740"/>
    </source>
</evidence>
<dbReference type="PANTHER" id="PTHR24365:SF541">
    <property type="entry name" value="PROTEIN TOLL-RELATED"/>
    <property type="match status" value="1"/>
</dbReference>
<dbReference type="GO" id="GO:0007165">
    <property type="term" value="P:signal transduction"/>
    <property type="evidence" value="ECO:0007669"/>
    <property type="project" value="InterPro"/>
</dbReference>
<dbReference type="PROSITE" id="PS51450">
    <property type="entry name" value="LRR"/>
    <property type="match status" value="2"/>
</dbReference>